<dbReference type="PATRIC" id="fig|128780.6.peg.3467"/>
<accession>A0A0S1B433</accession>
<dbReference type="KEGG" id="sacz:AOT14_34230"/>
<dbReference type="Proteomes" id="UP000061010">
    <property type="component" value="Chromosome"/>
</dbReference>
<evidence type="ECO:0000313" key="2">
    <source>
        <dbReference type="Proteomes" id="UP000061010"/>
    </source>
</evidence>
<dbReference type="AlphaFoldDB" id="A0A0S1B433"/>
<dbReference type="OrthoDB" id="10006547at2"/>
<organism evidence="1 2">
    <name type="scientific">Stenotrophomonas acidaminiphila</name>
    <dbReference type="NCBI Taxonomy" id="128780"/>
    <lineage>
        <taxon>Bacteria</taxon>
        <taxon>Pseudomonadati</taxon>
        <taxon>Pseudomonadota</taxon>
        <taxon>Gammaproteobacteria</taxon>
        <taxon>Lysobacterales</taxon>
        <taxon>Lysobacteraceae</taxon>
        <taxon>Stenotrophomonas</taxon>
    </lineage>
</organism>
<protein>
    <submittedName>
        <fullName evidence="1">Uncharacterized protein</fullName>
    </submittedName>
</protein>
<evidence type="ECO:0000313" key="1">
    <source>
        <dbReference type="EMBL" id="ALJ29762.1"/>
    </source>
</evidence>
<keyword evidence="2" id="KW-1185">Reference proteome</keyword>
<dbReference type="EMBL" id="CP012900">
    <property type="protein sequence ID" value="ALJ29762.1"/>
    <property type="molecule type" value="Genomic_DNA"/>
</dbReference>
<name>A0A0S1B433_9GAMM</name>
<gene>
    <name evidence="1" type="ORF">AOT14_34230</name>
</gene>
<proteinExistence type="predicted"/>
<reference evidence="1 2" key="1">
    <citation type="journal article" date="2015" name="Genome Announc.">
        <title>Complete Genome Sequencing of Stenotrophomonas acidaminiphila ZAC14D2_NAIMI4_2, a Multidrug-Resistant Strain Isolated from Sediments of a Polluted River in Mexico, Uncovers New Antibiotic Resistance Genes and a Novel Class-II Lasso Peptide Biosynthesis Gene Cluster.</title>
        <authorList>
            <person name="Vinuesa P."/>
            <person name="Ochoa-Sanchez L.E."/>
        </authorList>
    </citation>
    <scope>NUCLEOTIDE SEQUENCE [LARGE SCALE GENOMIC DNA]</scope>
    <source>
        <strain evidence="1 2">ZAC14D2_NAIMI4_2</strain>
    </source>
</reference>
<sequence length="89" mass="10266">MAFDDTHGYRAFIRYYNGSSGLLVVSVPTPAVNAKQLQAYDRQRKSKKPKSWDINMETALWSPPEWLRQVKEWEALQAIEQDGGEVDHD</sequence>